<organism evidence="8 9">
    <name type="scientific">Dibothriocephalus latus</name>
    <name type="common">Fish tapeworm</name>
    <name type="synonym">Diphyllobothrium latum</name>
    <dbReference type="NCBI Taxonomy" id="60516"/>
    <lineage>
        <taxon>Eukaryota</taxon>
        <taxon>Metazoa</taxon>
        <taxon>Spiralia</taxon>
        <taxon>Lophotrochozoa</taxon>
        <taxon>Platyhelminthes</taxon>
        <taxon>Cestoda</taxon>
        <taxon>Eucestoda</taxon>
        <taxon>Diphyllobothriidea</taxon>
        <taxon>Diphyllobothriidae</taxon>
        <taxon>Dibothriocephalus</taxon>
    </lineage>
</organism>
<feature type="region of interest" description="Disordered" evidence="7">
    <location>
        <begin position="118"/>
        <end position="137"/>
    </location>
</feature>
<evidence type="ECO:0000256" key="1">
    <source>
        <dbReference type="ARBA" id="ARBA00022603"/>
    </source>
</evidence>
<evidence type="ECO:0000313" key="9">
    <source>
        <dbReference type="Proteomes" id="UP000281553"/>
    </source>
</evidence>
<feature type="region of interest" description="Disordered" evidence="7">
    <location>
        <begin position="40"/>
        <end position="107"/>
    </location>
</feature>
<comment type="similarity">
    <text evidence="6">Belongs to the class I-like SAM-binding methyltransferase superfamily. Trm1 family.</text>
</comment>
<dbReference type="GO" id="GO:0008033">
    <property type="term" value="P:tRNA processing"/>
    <property type="evidence" value="ECO:0007669"/>
    <property type="project" value="UniProtKB-UniRule"/>
</dbReference>
<dbReference type="Proteomes" id="UP000281553">
    <property type="component" value="Unassembled WGS sequence"/>
</dbReference>
<dbReference type="InterPro" id="IPR042296">
    <property type="entry name" value="tRNA_met_Trm1_C"/>
</dbReference>
<evidence type="ECO:0000256" key="2">
    <source>
        <dbReference type="ARBA" id="ARBA00022679"/>
    </source>
</evidence>
<keyword evidence="2 6" id="KW-0808">Transferase</keyword>
<keyword evidence="9" id="KW-1185">Reference proteome</keyword>
<evidence type="ECO:0000256" key="6">
    <source>
        <dbReference type="PROSITE-ProRule" id="PRU00958"/>
    </source>
</evidence>
<protein>
    <submittedName>
        <fullName evidence="8">Uncharacterized protein</fullName>
    </submittedName>
</protein>
<evidence type="ECO:0000256" key="4">
    <source>
        <dbReference type="ARBA" id="ARBA00022694"/>
    </source>
</evidence>
<keyword evidence="1 6" id="KW-0489">Methyltransferase</keyword>
<dbReference type="PROSITE" id="PS51626">
    <property type="entry name" value="SAM_MT_TRM1"/>
    <property type="match status" value="1"/>
</dbReference>
<feature type="compositionally biased region" description="Polar residues" evidence="7">
    <location>
        <begin position="75"/>
        <end position="87"/>
    </location>
</feature>
<feature type="compositionally biased region" description="Basic residues" evidence="7">
    <location>
        <begin position="93"/>
        <end position="102"/>
    </location>
</feature>
<keyword evidence="6" id="KW-0820">tRNA-binding</keyword>
<keyword evidence="5 6" id="KW-0694">RNA-binding</keyword>
<dbReference type="Gene3D" id="3.30.56.70">
    <property type="entry name" value="N2,N2-dimethylguanosine tRNA methyltransferase, C-terminal domain"/>
    <property type="match status" value="1"/>
</dbReference>
<gene>
    <name evidence="8" type="ORF">DILT_LOCUS3451</name>
</gene>
<dbReference type="GO" id="GO:0016423">
    <property type="term" value="F:tRNA (guanine) methyltransferase activity"/>
    <property type="evidence" value="ECO:0007669"/>
    <property type="project" value="InterPro"/>
</dbReference>
<accession>A0A3P6TWL6</accession>
<keyword evidence="4 6" id="KW-0819">tRNA processing</keyword>
<reference evidence="8 9" key="1">
    <citation type="submission" date="2018-11" db="EMBL/GenBank/DDBJ databases">
        <authorList>
            <consortium name="Pathogen Informatics"/>
        </authorList>
    </citation>
    <scope>NUCLEOTIDE SEQUENCE [LARGE SCALE GENOMIC DNA]</scope>
</reference>
<dbReference type="OrthoDB" id="6349953at2759"/>
<dbReference type="AlphaFoldDB" id="A0A3P6TWL6"/>
<evidence type="ECO:0000256" key="5">
    <source>
        <dbReference type="ARBA" id="ARBA00022884"/>
    </source>
</evidence>
<keyword evidence="3 6" id="KW-0949">S-adenosyl-L-methionine</keyword>
<dbReference type="GO" id="GO:0032259">
    <property type="term" value="P:methylation"/>
    <property type="evidence" value="ECO:0007669"/>
    <property type="project" value="UniProtKB-UniRule"/>
</dbReference>
<dbReference type="EMBL" id="UYRU01043686">
    <property type="protein sequence ID" value="VDK83370.1"/>
    <property type="molecule type" value="Genomic_DNA"/>
</dbReference>
<evidence type="ECO:0000256" key="3">
    <source>
        <dbReference type="ARBA" id="ARBA00022691"/>
    </source>
</evidence>
<proteinExistence type="inferred from homology"/>
<dbReference type="GO" id="GO:0000049">
    <property type="term" value="F:tRNA binding"/>
    <property type="evidence" value="ECO:0007669"/>
    <property type="project" value="UniProtKB-UniRule"/>
</dbReference>
<sequence length="163" mass="17817">MNAGYRVSFSHAATASLKTDAPPSFIWDVMCAWKRRVQATKVAAASGSPDSPQKEEKEEPMSLEDNATDADGRTEQQSAEETATVNVMDQKAVKRKSQGKKHPPAESALRVEAALMERPPNPRVDFTPHPNANPSSREEGLLRNVAIVTAISIKYLTMRAAWG</sequence>
<evidence type="ECO:0000256" key="7">
    <source>
        <dbReference type="SAM" id="MobiDB-lite"/>
    </source>
</evidence>
<name>A0A3P6TWL6_DIBLA</name>
<dbReference type="InterPro" id="IPR002905">
    <property type="entry name" value="Trm1"/>
</dbReference>
<evidence type="ECO:0000313" key="8">
    <source>
        <dbReference type="EMBL" id="VDK83370.1"/>
    </source>
</evidence>